<gene>
    <name evidence="6" type="ORF">G2W53_005579</name>
</gene>
<evidence type="ECO:0000259" key="4">
    <source>
        <dbReference type="Pfam" id="PF02678"/>
    </source>
</evidence>
<evidence type="ECO:0000256" key="3">
    <source>
        <dbReference type="RuleBase" id="RU003457"/>
    </source>
</evidence>
<evidence type="ECO:0000256" key="1">
    <source>
        <dbReference type="ARBA" id="ARBA00008416"/>
    </source>
</evidence>
<feature type="domain" description="Pirin C-terminal" evidence="5">
    <location>
        <begin position="171"/>
        <end position="275"/>
    </location>
</feature>
<dbReference type="Pfam" id="PF05726">
    <property type="entry name" value="Pirin_C"/>
    <property type="match status" value="1"/>
</dbReference>
<dbReference type="PANTHER" id="PTHR13903">
    <property type="entry name" value="PIRIN-RELATED"/>
    <property type="match status" value="1"/>
</dbReference>
<dbReference type="InterPro" id="IPR003829">
    <property type="entry name" value="Pirin_N_dom"/>
</dbReference>
<feature type="binding site" evidence="2">
    <location>
        <position position="103"/>
    </location>
    <ligand>
        <name>Fe cation</name>
        <dbReference type="ChEBI" id="CHEBI:24875"/>
    </ligand>
</feature>
<evidence type="ECO:0000256" key="2">
    <source>
        <dbReference type="PIRSR" id="PIRSR006232-1"/>
    </source>
</evidence>
<dbReference type="CDD" id="cd02247">
    <property type="entry name" value="cupin_pirin_C"/>
    <property type="match status" value="1"/>
</dbReference>
<dbReference type="InterPro" id="IPR008778">
    <property type="entry name" value="Pirin_C_dom"/>
</dbReference>
<dbReference type="InterPro" id="IPR012093">
    <property type="entry name" value="Pirin"/>
</dbReference>
<proteinExistence type="inferred from homology"/>
<comment type="caution">
    <text evidence="6">The sequence shown here is derived from an EMBL/GenBank/DDBJ whole genome shotgun (WGS) entry which is preliminary data.</text>
</comment>
<dbReference type="InterPro" id="IPR014710">
    <property type="entry name" value="RmlC-like_jellyroll"/>
</dbReference>
<dbReference type="AlphaFoldDB" id="A0A834X2E0"/>
<comment type="cofactor">
    <cofactor evidence="2">
        <name>Fe cation</name>
        <dbReference type="ChEBI" id="CHEBI:24875"/>
    </cofactor>
    <text evidence="2">Binds 1 Fe cation per subunit.</text>
</comment>
<keyword evidence="2" id="KW-0479">Metal-binding</keyword>
<dbReference type="Proteomes" id="UP000634136">
    <property type="component" value="Unassembled WGS sequence"/>
</dbReference>
<feature type="binding site" evidence="2">
    <location>
        <position position="59"/>
    </location>
    <ligand>
        <name>Fe cation</name>
        <dbReference type="ChEBI" id="CHEBI:24875"/>
    </ligand>
</feature>
<dbReference type="PANTHER" id="PTHR13903:SF8">
    <property type="entry name" value="PIRIN"/>
    <property type="match status" value="1"/>
</dbReference>
<reference evidence="6" key="1">
    <citation type="submission" date="2020-09" db="EMBL/GenBank/DDBJ databases">
        <title>Genome-Enabled Discovery of Anthraquinone Biosynthesis in Senna tora.</title>
        <authorList>
            <person name="Kang S.-H."/>
            <person name="Pandey R.P."/>
            <person name="Lee C.-M."/>
            <person name="Sim J.-S."/>
            <person name="Jeong J.-T."/>
            <person name="Choi B.-S."/>
            <person name="Jung M."/>
            <person name="Ginzburg D."/>
            <person name="Zhao K."/>
            <person name="Won S.Y."/>
            <person name="Oh T.-J."/>
            <person name="Yu Y."/>
            <person name="Kim N.-H."/>
            <person name="Lee O.R."/>
            <person name="Lee T.-H."/>
            <person name="Bashyal P."/>
            <person name="Kim T.-S."/>
            <person name="Lee W.-H."/>
            <person name="Kawkins C."/>
            <person name="Kim C.-K."/>
            <person name="Kim J.S."/>
            <person name="Ahn B.O."/>
            <person name="Rhee S.Y."/>
            <person name="Sohng J.K."/>
        </authorList>
    </citation>
    <scope>NUCLEOTIDE SEQUENCE</scope>
    <source>
        <tissue evidence="6">Leaf</tissue>
    </source>
</reference>
<name>A0A834X2E0_9FABA</name>
<feature type="binding site" evidence="2">
    <location>
        <position position="101"/>
    </location>
    <ligand>
        <name>Fe cation</name>
        <dbReference type="ChEBI" id="CHEBI:24875"/>
    </ligand>
</feature>
<feature type="binding site" evidence="2">
    <location>
        <position position="61"/>
    </location>
    <ligand>
        <name>Fe cation</name>
        <dbReference type="ChEBI" id="CHEBI:24875"/>
    </ligand>
</feature>
<dbReference type="GO" id="GO:0046872">
    <property type="term" value="F:metal ion binding"/>
    <property type="evidence" value="ECO:0007669"/>
    <property type="project" value="UniProtKB-KW"/>
</dbReference>
<dbReference type="EMBL" id="JAAIUW010000003">
    <property type="protein sequence ID" value="KAF7837097.1"/>
    <property type="molecule type" value="Genomic_DNA"/>
</dbReference>
<sequence>MSESHFITPRLVLKKVLAKSLQQGNGAVLRVIPGEWESLDPFVTLFHFSVTAPEGFPDHPHRGFESVTYILQGALRYQDFAGHKSTVTTGDWVTAGRGIVHSEMPAEEGTHTGIQLWINLPSKLKMMEPRYKEVKRKEIPIVKKEGVEMRVLAGKAGAVESPYYSQTPVMMLDVTMKPTSEMHHTIPHCNCFVYVIEGEGVFGSVDCAPIEEHHVAVLGDGEGVSVWNKSKEKELRYLVIGGDAVKESVTVGATFVMNTQTQIQDTLEDFRHFKNGFELAKFWKSHY</sequence>
<dbReference type="Gene3D" id="2.60.120.10">
    <property type="entry name" value="Jelly Rolls"/>
    <property type="match status" value="2"/>
</dbReference>
<organism evidence="6 7">
    <name type="scientific">Senna tora</name>
    <dbReference type="NCBI Taxonomy" id="362788"/>
    <lineage>
        <taxon>Eukaryota</taxon>
        <taxon>Viridiplantae</taxon>
        <taxon>Streptophyta</taxon>
        <taxon>Embryophyta</taxon>
        <taxon>Tracheophyta</taxon>
        <taxon>Spermatophyta</taxon>
        <taxon>Magnoliopsida</taxon>
        <taxon>eudicotyledons</taxon>
        <taxon>Gunneridae</taxon>
        <taxon>Pentapetalae</taxon>
        <taxon>rosids</taxon>
        <taxon>fabids</taxon>
        <taxon>Fabales</taxon>
        <taxon>Fabaceae</taxon>
        <taxon>Caesalpinioideae</taxon>
        <taxon>Cassia clade</taxon>
        <taxon>Senna</taxon>
    </lineage>
</organism>
<keyword evidence="7" id="KW-1185">Reference proteome</keyword>
<evidence type="ECO:0000259" key="5">
    <source>
        <dbReference type="Pfam" id="PF05726"/>
    </source>
</evidence>
<dbReference type="PIRSF" id="PIRSF006232">
    <property type="entry name" value="Pirin"/>
    <property type="match status" value="1"/>
</dbReference>
<dbReference type="Pfam" id="PF02678">
    <property type="entry name" value="Pirin"/>
    <property type="match status" value="1"/>
</dbReference>
<dbReference type="InterPro" id="IPR011051">
    <property type="entry name" value="RmlC_Cupin_sf"/>
</dbReference>
<keyword evidence="2" id="KW-0408">Iron</keyword>
<evidence type="ECO:0000313" key="7">
    <source>
        <dbReference type="Proteomes" id="UP000634136"/>
    </source>
</evidence>
<dbReference type="OrthoDB" id="198735at2759"/>
<protein>
    <submittedName>
        <fullName evidence="6">Pirin-like protein</fullName>
    </submittedName>
</protein>
<dbReference type="SUPFAM" id="SSF51182">
    <property type="entry name" value="RmlC-like cupins"/>
    <property type="match status" value="1"/>
</dbReference>
<comment type="similarity">
    <text evidence="1 3">Belongs to the pirin family.</text>
</comment>
<evidence type="ECO:0000313" key="6">
    <source>
        <dbReference type="EMBL" id="KAF7837097.1"/>
    </source>
</evidence>
<dbReference type="CDD" id="cd02909">
    <property type="entry name" value="cupin_pirin_N"/>
    <property type="match status" value="1"/>
</dbReference>
<accession>A0A834X2E0</accession>
<feature type="domain" description="Pirin N-terminal" evidence="4">
    <location>
        <begin position="37"/>
        <end position="118"/>
    </location>
</feature>